<comment type="caution">
    <text evidence="1">The sequence shown here is derived from an EMBL/GenBank/DDBJ whole genome shotgun (WGS) entry which is preliminary data.</text>
</comment>
<gene>
    <name evidence="1" type="ORF">C900_00854</name>
</gene>
<organism evidence="1 2">
    <name type="scientific">Fulvivirga imtechensis AK7</name>
    <dbReference type="NCBI Taxonomy" id="1237149"/>
    <lineage>
        <taxon>Bacteria</taxon>
        <taxon>Pseudomonadati</taxon>
        <taxon>Bacteroidota</taxon>
        <taxon>Cytophagia</taxon>
        <taxon>Cytophagales</taxon>
        <taxon>Fulvivirgaceae</taxon>
        <taxon>Fulvivirga</taxon>
    </lineage>
</organism>
<reference evidence="1 2" key="1">
    <citation type="submission" date="2012-12" db="EMBL/GenBank/DDBJ databases">
        <title>Genome assembly of Fulvivirga imtechensis AK7.</title>
        <authorList>
            <person name="Nupur N."/>
            <person name="Khatri I."/>
            <person name="Kumar R."/>
            <person name="Subramanian S."/>
            <person name="Pinnaka A."/>
        </authorList>
    </citation>
    <scope>NUCLEOTIDE SEQUENCE [LARGE SCALE GENOMIC DNA]</scope>
    <source>
        <strain evidence="1 2">AK7</strain>
    </source>
</reference>
<dbReference type="Proteomes" id="UP000011135">
    <property type="component" value="Unassembled WGS sequence"/>
</dbReference>
<protein>
    <submittedName>
        <fullName evidence="1">Uncharacterized protein</fullName>
    </submittedName>
</protein>
<dbReference type="EMBL" id="AMZN01000014">
    <property type="protein sequence ID" value="ELR72893.1"/>
    <property type="molecule type" value="Genomic_DNA"/>
</dbReference>
<proteinExistence type="predicted"/>
<name>L8JXI3_9BACT</name>
<evidence type="ECO:0000313" key="1">
    <source>
        <dbReference type="EMBL" id="ELR72893.1"/>
    </source>
</evidence>
<accession>L8JXI3</accession>
<keyword evidence="2" id="KW-1185">Reference proteome</keyword>
<dbReference type="AlphaFoldDB" id="L8JXI3"/>
<sequence length="38" mass="4468">MLLIDYLLEMPEVLCGRIFRFSAAFGKGFGVLGKFWWR</sequence>
<evidence type="ECO:0000313" key="2">
    <source>
        <dbReference type="Proteomes" id="UP000011135"/>
    </source>
</evidence>